<keyword evidence="1" id="KW-0645">Protease</keyword>
<dbReference type="EMBL" id="MK500441">
    <property type="protein sequence ID" value="QBK89804.1"/>
    <property type="molecule type" value="Genomic_DNA"/>
</dbReference>
<gene>
    <name evidence="1" type="ORF">LCPAC101_00870</name>
</gene>
<evidence type="ECO:0000313" key="1">
    <source>
        <dbReference type="EMBL" id="QBK89804.1"/>
    </source>
</evidence>
<reference evidence="1" key="1">
    <citation type="journal article" date="2019" name="MBio">
        <title>Virus Genomes from Deep Sea Sediments Expand the Ocean Megavirome and Support Independent Origins of Viral Gigantism.</title>
        <authorList>
            <person name="Backstrom D."/>
            <person name="Yutin N."/>
            <person name="Jorgensen S.L."/>
            <person name="Dharamshi J."/>
            <person name="Homa F."/>
            <person name="Zaremba-Niedwiedzka K."/>
            <person name="Spang A."/>
            <person name="Wolf Y.I."/>
            <person name="Koonin E.V."/>
            <person name="Ettema T.J."/>
        </authorList>
    </citation>
    <scope>NUCLEOTIDE SEQUENCE</scope>
</reference>
<dbReference type="GO" id="GO:0008233">
    <property type="term" value="F:peptidase activity"/>
    <property type="evidence" value="ECO:0007669"/>
    <property type="project" value="UniProtKB-KW"/>
</dbReference>
<sequence>MDELIDSLDLMYDKEKNIVYGDNAVGNLEITAKDGRPLVRIACAGPKMCLIECVVNANNSDYSREKDYYEKQRFIEQILHEILFYYKTGDDKVGKQLADKLDISLRTLYDKIENREDFDELLLETIASFLFIGVAVYDIESDNIEFIRKSKIYRKRYINIGRSKDRYELLGIDDGEGRIITATLKPIHSI</sequence>
<accession>A0A481Z2Y8</accession>
<protein>
    <submittedName>
        <fullName evidence="1">OTU-like cysteine protease</fullName>
    </submittedName>
</protein>
<dbReference type="GO" id="GO:0006508">
    <property type="term" value="P:proteolysis"/>
    <property type="evidence" value="ECO:0007669"/>
    <property type="project" value="UniProtKB-KW"/>
</dbReference>
<organism evidence="1">
    <name type="scientific">Pithovirus LCPAC101</name>
    <dbReference type="NCBI Taxonomy" id="2506586"/>
    <lineage>
        <taxon>Viruses</taxon>
        <taxon>Pithoviruses</taxon>
    </lineage>
</organism>
<name>A0A481Z2Y8_9VIRU</name>
<proteinExistence type="predicted"/>
<keyword evidence="1" id="KW-0378">Hydrolase</keyword>